<organism evidence="1 2">
    <name type="scientific">Novosphingobium hassiacum</name>
    <dbReference type="NCBI Taxonomy" id="173676"/>
    <lineage>
        <taxon>Bacteria</taxon>
        <taxon>Pseudomonadati</taxon>
        <taxon>Pseudomonadota</taxon>
        <taxon>Alphaproteobacteria</taxon>
        <taxon>Sphingomonadales</taxon>
        <taxon>Sphingomonadaceae</taxon>
        <taxon>Novosphingobium</taxon>
    </lineage>
</organism>
<name>A0A7W6A197_9SPHN</name>
<comment type="caution">
    <text evidence="1">The sequence shown here is derived from an EMBL/GenBank/DDBJ whole genome shotgun (WGS) entry which is preliminary data.</text>
</comment>
<gene>
    <name evidence="1" type="ORF">GGQ88_003934</name>
</gene>
<protein>
    <submittedName>
        <fullName evidence="1">Uncharacterized protein</fullName>
    </submittedName>
</protein>
<evidence type="ECO:0000313" key="1">
    <source>
        <dbReference type="EMBL" id="MBB3862632.1"/>
    </source>
</evidence>
<dbReference type="AlphaFoldDB" id="A0A7W6A197"/>
<dbReference type="EMBL" id="JACICY010000018">
    <property type="protein sequence ID" value="MBB3862632.1"/>
    <property type="molecule type" value="Genomic_DNA"/>
</dbReference>
<proteinExistence type="predicted"/>
<dbReference type="Proteomes" id="UP000562395">
    <property type="component" value="Unassembled WGS sequence"/>
</dbReference>
<dbReference type="RefSeq" id="WP_246386368.1">
    <property type="nucleotide sequence ID" value="NZ_JACICY010000018.1"/>
</dbReference>
<accession>A0A7W6A197</accession>
<evidence type="ECO:0000313" key="2">
    <source>
        <dbReference type="Proteomes" id="UP000562395"/>
    </source>
</evidence>
<keyword evidence="2" id="KW-1185">Reference proteome</keyword>
<sequence length="112" mass="12187">MVAAAAHAFVFRQTVSGVHDHATGQDLQIAAETRGDRLQGFDGDRSSRFGGRLPQLYDGSDDAHVSLEIEGATARGFDQLSKSHYSLTVTDQMVQLYDHAASAWFAFSIQSI</sequence>
<reference evidence="1 2" key="1">
    <citation type="submission" date="2020-08" db="EMBL/GenBank/DDBJ databases">
        <title>Genomic Encyclopedia of Type Strains, Phase IV (KMG-IV): sequencing the most valuable type-strain genomes for metagenomic binning, comparative biology and taxonomic classification.</title>
        <authorList>
            <person name="Goeker M."/>
        </authorList>
    </citation>
    <scope>NUCLEOTIDE SEQUENCE [LARGE SCALE GENOMIC DNA]</scope>
    <source>
        <strain evidence="1 2">DSM 14552</strain>
    </source>
</reference>